<dbReference type="InParanoid" id="E3J1N8"/>
<dbReference type="InterPro" id="IPR036388">
    <property type="entry name" value="WH-like_DNA-bd_sf"/>
</dbReference>
<evidence type="ECO:0000259" key="1">
    <source>
        <dbReference type="PROSITE" id="PS50995"/>
    </source>
</evidence>
<dbReference type="OrthoDB" id="3215377at2"/>
<dbReference type="eggNOG" id="COG1846">
    <property type="taxonomic scope" value="Bacteria"/>
</dbReference>
<protein>
    <submittedName>
        <fullName evidence="2">Regulatory protein MarR</fullName>
    </submittedName>
</protein>
<dbReference type="Proteomes" id="UP000002484">
    <property type="component" value="Chromosome"/>
</dbReference>
<gene>
    <name evidence="2" type="ordered locus">FraEuI1c_3699</name>
</gene>
<dbReference type="HOGENOM" id="CLU_083287_15_1_11"/>
<dbReference type="Gene3D" id="1.10.287.100">
    <property type="match status" value="1"/>
</dbReference>
<sequence length="166" mass="17514">MAETLRDDGTGQPDGEATDAALAASAVTAARDVRVVIGRLRRRLREVADGTAGGDLSPSQASVLAQLSRVGAGTASGLAASERIRPQSMAATLAALDAAGLIRRDPDPTDGRRQLVTLTEAGVARAEGNKNARHEWLNRALHDHYTEAERQTVIEAMALLDRLAQL</sequence>
<evidence type="ECO:0000313" key="3">
    <source>
        <dbReference type="Proteomes" id="UP000002484"/>
    </source>
</evidence>
<dbReference type="GO" id="GO:0003700">
    <property type="term" value="F:DNA-binding transcription factor activity"/>
    <property type="evidence" value="ECO:0007669"/>
    <property type="project" value="InterPro"/>
</dbReference>
<keyword evidence="3" id="KW-1185">Reference proteome</keyword>
<dbReference type="SUPFAM" id="SSF46785">
    <property type="entry name" value="Winged helix' DNA-binding domain"/>
    <property type="match status" value="1"/>
</dbReference>
<reference evidence="2 3" key="1">
    <citation type="submission" date="2010-10" db="EMBL/GenBank/DDBJ databases">
        <title>Complete sequence of Frankia sp. EuI1c.</title>
        <authorList>
            <consortium name="US DOE Joint Genome Institute"/>
            <person name="Lucas S."/>
            <person name="Copeland A."/>
            <person name="Lapidus A."/>
            <person name="Cheng J.-F."/>
            <person name="Bruce D."/>
            <person name="Goodwin L."/>
            <person name="Pitluck S."/>
            <person name="Chertkov O."/>
            <person name="Detter J.C."/>
            <person name="Han C."/>
            <person name="Tapia R."/>
            <person name="Land M."/>
            <person name="Hauser L."/>
            <person name="Jeffries C."/>
            <person name="Kyrpides N."/>
            <person name="Ivanova N."/>
            <person name="Mikhailova N."/>
            <person name="Beauchemin N."/>
            <person name="Sen A."/>
            <person name="Sur S.A."/>
            <person name="Gtari M."/>
            <person name="Wall L."/>
            <person name="Tisa L."/>
            <person name="Woyke T."/>
        </authorList>
    </citation>
    <scope>NUCLEOTIDE SEQUENCE [LARGE SCALE GENOMIC DNA]</scope>
    <source>
        <strain evidence="3">DSM 45817 / CECT 9037 / EuI1c</strain>
    </source>
</reference>
<organism evidence="2 3">
    <name type="scientific">Pseudofrankia inefficax (strain DSM 45817 / CECT 9037 / DDB 130130 / EuI1c)</name>
    <name type="common">Frankia inefficax</name>
    <dbReference type="NCBI Taxonomy" id="298654"/>
    <lineage>
        <taxon>Bacteria</taxon>
        <taxon>Bacillati</taxon>
        <taxon>Actinomycetota</taxon>
        <taxon>Actinomycetes</taxon>
        <taxon>Frankiales</taxon>
        <taxon>Frankiaceae</taxon>
        <taxon>Pseudofrankia</taxon>
    </lineage>
</organism>
<dbReference type="PROSITE" id="PS50995">
    <property type="entry name" value="HTH_MARR_2"/>
    <property type="match status" value="1"/>
</dbReference>
<dbReference type="PANTHER" id="PTHR39515:SF2">
    <property type="entry name" value="HTH-TYPE TRANSCRIPTIONAL REGULATOR RV0880"/>
    <property type="match status" value="1"/>
</dbReference>
<dbReference type="KEGG" id="fri:FraEuI1c_3699"/>
<dbReference type="InterPro" id="IPR036390">
    <property type="entry name" value="WH_DNA-bd_sf"/>
</dbReference>
<evidence type="ECO:0000313" key="2">
    <source>
        <dbReference type="EMBL" id="ADP81706.1"/>
    </source>
</evidence>
<proteinExistence type="predicted"/>
<dbReference type="InterPro" id="IPR000835">
    <property type="entry name" value="HTH_MarR-typ"/>
</dbReference>
<feature type="domain" description="HTH marR-type" evidence="1">
    <location>
        <begin position="19"/>
        <end position="165"/>
    </location>
</feature>
<dbReference type="STRING" id="298654.FraEuI1c_3699"/>
<dbReference type="Pfam" id="PF01047">
    <property type="entry name" value="MarR"/>
    <property type="match status" value="1"/>
</dbReference>
<dbReference type="InterPro" id="IPR052526">
    <property type="entry name" value="HTH-type_Bedaq_tolerance"/>
</dbReference>
<dbReference type="EMBL" id="CP002299">
    <property type="protein sequence ID" value="ADP81706.1"/>
    <property type="molecule type" value="Genomic_DNA"/>
</dbReference>
<dbReference type="SMART" id="SM00347">
    <property type="entry name" value="HTH_MARR"/>
    <property type="match status" value="1"/>
</dbReference>
<dbReference type="Gene3D" id="1.10.10.10">
    <property type="entry name" value="Winged helix-like DNA-binding domain superfamily/Winged helix DNA-binding domain"/>
    <property type="match status" value="1"/>
</dbReference>
<dbReference type="RefSeq" id="WP_013424824.1">
    <property type="nucleotide sequence ID" value="NC_014666.1"/>
</dbReference>
<dbReference type="AlphaFoldDB" id="E3J1N8"/>
<name>E3J1N8_PSEI1</name>
<accession>E3J1N8</accession>
<dbReference type="PANTHER" id="PTHR39515">
    <property type="entry name" value="CONSERVED PROTEIN"/>
    <property type="match status" value="1"/>
</dbReference>